<accession>A0A5C5Y339</accession>
<reference evidence="2 3" key="1">
    <citation type="submission" date="2019-02" db="EMBL/GenBank/DDBJ databases">
        <title>Deep-cultivation of Planctomycetes and their phenomic and genomic characterization uncovers novel biology.</title>
        <authorList>
            <person name="Wiegand S."/>
            <person name="Jogler M."/>
            <person name="Boedeker C."/>
            <person name="Pinto D."/>
            <person name="Vollmers J."/>
            <person name="Rivas-Marin E."/>
            <person name="Kohn T."/>
            <person name="Peeters S.H."/>
            <person name="Heuer A."/>
            <person name="Rast P."/>
            <person name="Oberbeckmann S."/>
            <person name="Bunk B."/>
            <person name="Jeske O."/>
            <person name="Meyerdierks A."/>
            <person name="Storesund J.E."/>
            <person name="Kallscheuer N."/>
            <person name="Luecker S."/>
            <person name="Lage O.M."/>
            <person name="Pohl T."/>
            <person name="Merkel B.J."/>
            <person name="Hornburger P."/>
            <person name="Mueller R.-W."/>
            <person name="Bruemmer F."/>
            <person name="Labrenz M."/>
            <person name="Spormann A.M."/>
            <person name="Op Den Camp H."/>
            <person name="Overmann J."/>
            <person name="Amann R."/>
            <person name="Jetten M.S.M."/>
            <person name="Mascher T."/>
            <person name="Medema M.H."/>
            <person name="Devos D.P."/>
            <person name="Kaster A.-K."/>
            <person name="Ovreas L."/>
            <person name="Rohde M."/>
            <person name="Galperin M.Y."/>
            <person name="Jogler C."/>
        </authorList>
    </citation>
    <scope>NUCLEOTIDE SEQUENCE [LARGE SCALE GENOMIC DNA]</scope>
    <source>
        <strain evidence="2 3">Pan14r</strain>
    </source>
</reference>
<dbReference type="AlphaFoldDB" id="A0A5C5Y339"/>
<dbReference type="InterPro" id="IPR036568">
    <property type="entry name" value="GGCT-like_sf"/>
</dbReference>
<sequence>MSIPESPNAVFVYGTLKKGQCRESCWPLQPESIQNASIRANLFDREDYPALGQGENTVVGQLWTFQDNDIDKVIHALDKVEGAEQPGSPDLYHRVIVEAYDDQGGSLGYAYTYMYANDPTEDGFQPMTPDASGKIEWVR</sequence>
<evidence type="ECO:0000313" key="2">
    <source>
        <dbReference type="EMBL" id="TWT69620.1"/>
    </source>
</evidence>
<dbReference type="OrthoDB" id="8538589at2"/>
<comment type="caution">
    <text evidence="2">The sequence shown here is derived from an EMBL/GenBank/DDBJ whole genome shotgun (WGS) entry which is preliminary data.</text>
</comment>
<dbReference type="SUPFAM" id="SSF110857">
    <property type="entry name" value="Gamma-glutamyl cyclotransferase-like"/>
    <property type="match status" value="1"/>
</dbReference>
<gene>
    <name evidence="2" type="ORF">Pan14r_19090</name>
</gene>
<dbReference type="Proteomes" id="UP000317238">
    <property type="component" value="Unassembled WGS sequence"/>
</dbReference>
<keyword evidence="3" id="KW-1185">Reference proteome</keyword>
<dbReference type="Gene3D" id="3.10.490.10">
    <property type="entry name" value="Gamma-glutamyl cyclotransferase-like"/>
    <property type="match status" value="1"/>
</dbReference>
<name>A0A5C5Y339_9PLAN</name>
<organism evidence="2 3">
    <name type="scientific">Crateriforma conspicua</name>
    <dbReference type="NCBI Taxonomy" id="2527996"/>
    <lineage>
        <taxon>Bacteria</taxon>
        <taxon>Pseudomonadati</taxon>
        <taxon>Planctomycetota</taxon>
        <taxon>Planctomycetia</taxon>
        <taxon>Planctomycetales</taxon>
        <taxon>Planctomycetaceae</taxon>
        <taxon>Crateriforma</taxon>
    </lineage>
</organism>
<feature type="domain" description="Gamma-glutamylcyclotransferase AIG2-like" evidence="1">
    <location>
        <begin position="10"/>
        <end position="121"/>
    </location>
</feature>
<dbReference type="InterPro" id="IPR013024">
    <property type="entry name" value="GGCT-like"/>
</dbReference>
<dbReference type="RefSeq" id="WP_145299685.1">
    <property type="nucleotide sequence ID" value="NZ_CP036319.1"/>
</dbReference>
<evidence type="ECO:0000313" key="3">
    <source>
        <dbReference type="Proteomes" id="UP000317238"/>
    </source>
</evidence>
<dbReference type="InterPro" id="IPR009288">
    <property type="entry name" value="AIG2-like_dom"/>
</dbReference>
<dbReference type="CDD" id="cd06661">
    <property type="entry name" value="GGCT_like"/>
    <property type="match status" value="1"/>
</dbReference>
<dbReference type="EMBL" id="SJPL01000001">
    <property type="protein sequence ID" value="TWT69620.1"/>
    <property type="molecule type" value="Genomic_DNA"/>
</dbReference>
<evidence type="ECO:0000259" key="1">
    <source>
        <dbReference type="Pfam" id="PF06094"/>
    </source>
</evidence>
<dbReference type="Pfam" id="PF06094">
    <property type="entry name" value="GGACT"/>
    <property type="match status" value="1"/>
</dbReference>
<proteinExistence type="predicted"/>
<protein>
    <submittedName>
        <fullName evidence="2">AIG2-like family protein</fullName>
    </submittedName>
</protein>